<feature type="non-terminal residue" evidence="1">
    <location>
        <position position="147"/>
    </location>
</feature>
<dbReference type="EMBL" id="CAJVQC010102036">
    <property type="protein sequence ID" value="CAG8831703.1"/>
    <property type="molecule type" value="Genomic_DNA"/>
</dbReference>
<name>A0ACA9SC33_9GLOM</name>
<dbReference type="Proteomes" id="UP000789920">
    <property type="component" value="Unassembled WGS sequence"/>
</dbReference>
<evidence type="ECO:0000313" key="1">
    <source>
        <dbReference type="EMBL" id="CAG8831703.1"/>
    </source>
</evidence>
<gene>
    <name evidence="1" type="ORF">RPERSI_LOCUS28233</name>
</gene>
<keyword evidence="2" id="KW-1185">Reference proteome</keyword>
<protein>
    <submittedName>
        <fullName evidence="1">35682_t:CDS:1</fullName>
    </submittedName>
</protein>
<proteinExistence type="predicted"/>
<evidence type="ECO:0000313" key="2">
    <source>
        <dbReference type="Proteomes" id="UP000789920"/>
    </source>
</evidence>
<reference evidence="1" key="1">
    <citation type="submission" date="2021-06" db="EMBL/GenBank/DDBJ databases">
        <authorList>
            <person name="Kallberg Y."/>
            <person name="Tangrot J."/>
            <person name="Rosling A."/>
        </authorList>
    </citation>
    <scope>NUCLEOTIDE SEQUENCE</scope>
    <source>
        <strain evidence="1">MA461A</strain>
    </source>
</reference>
<comment type="caution">
    <text evidence="1">The sequence shown here is derived from an EMBL/GenBank/DDBJ whole genome shotgun (WGS) entry which is preliminary data.</text>
</comment>
<sequence length="147" mass="17281">DKIFRNTTANLIPYNSNKISTIYKFIISDQPSYLTENDTVKEPKFHAESEAYNDIIIIPTSEHDDIFGAKIYKTFNWLNNHKFDYLIKANDDTFARMDTLIRELYELGPGKELYWRGFVYWNIPLNNENLVLPVLPPYTESSLYILS</sequence>
<accession>A0ACA9SC33</accession>
<organism evidence="1 2">
    <name type="scientific">Racocetra persica</name>
    <dbReference type="NCBI Taxonomy" id="160502"/>
    <lineage>
        <taxon>Eukaryota</taxon>
        <taxon>Fungi</taxon>
        <taxon>Fungi incertae sedis</taxon>
        <taxon>Mucoromycota</taxon>
        <taxon>Glomeromycotina</taxon>
        <taxon>Glomeromycetes</taxon>
        <taxon>Diversisporales</taxon>
        <taxon>Gigasporaceae</taxon>
        <taxon>Racocetra</taxon>
    </lineage>
</organism>
<feature type="non-terminal residue" evidence="1">
    <location>
        <position position="1"/>
    </location>
</feature>